<reference evidence="2 3" key="1">
    <citation type="submission" date="2024-05" db="EMBL/GenBank/DDBJ databases">
        <title>Genome sequencing and assembly of Indian major carp, Cirrhinus mrigala (Hamilton, 1822).</title>
        <authorList>
            <person name="Mohindra V."/>
            <person name="Chowdhury L.M."/>
            <person name="Lal K."/>
            <person name="Jena J.K."/>
        </authorList>
    </citation>
    <scope>NUCLEOTIDE SEQUENCE [LARGE SCALE GENOMIC DNA]</scope>
    <source>
        <strain evidence="2">CM1030</strain>
        <tissue evidence="2">Blood</tissue>
    </source>
</reference>
<evidence type="ECO:0000256" key="1">
    <source>
        <dbReference type="SAM" id="MobiDB-lite"/>
    </source>
</evidence>
<keyword evidence="3" id="KW-1185">Reference proteome</keyword>
<comment type="caution">
    <text evidence="2">The sequence shown here is derived from an EMBL/GenBank/DDBJ whole genome shotgun (WGS) entry which is preliminary data.</text>
</comment>
<feature type="non-terminal residue" evidence="2">
    <location>
        <position position="81"/>
    </location>
</feature>
<evidence type="ECO:0000313" key="2">
    <source>
        <dbReference type="EMBL" id="KAL0160589.1"/>
    </source>
</evidence>
<organism evidence="2 3">
    <name type="scientific">Cirrhinus mrigala</name>
    <name type="common">Mrigala</name>
    <dbReference type="NCBI Taxonomy" id="683832"/>
    <lineage>
        <taxon>Eukaryota</taxon>
        <taxon>Metazoa</taxon>
        <taxon>Chordata</taxon>
        <taxon>Craniata</taxon>
        <taxon>Vertebrata</taxon>
        <taxon>Euteleostomi</taxon>
        <taxon>Actinopterygii</taxon>
        <taxon>Neopterygii</taxon>
        <taxon>Teleostei</taxon>
        <taxon>Ostariophysi</taxon>
        <taxon>Cypriniformes</taxon>
        <taxon>Cyprinidae</taxon>
        <taxon>Labeoninae</taxon>
        <taxon>Labeonini</taxon>
        <taxon>Cirrhinus</taxon>
    </lineage>
</organism>
<accession>A0ABD0NF06</accession>
<feature type="region of interest" description="Disordered" evidence="1">
    <location>
        <begin position="1"/>
        <end position="48"/>
    </location>
</feature>
<protein>
    <recommendedName>
        <fullName evidence="4">Ataxin 2</fullName>
    </recommendedName>
</protein>
<sequence>MNLVRQHSGDAPDPHAGLYPQSLVLQNPPPTGYMLPSAGQPMSGHAYPHPTAVNQAVLQPHGYIQQPVQQVQTHALGTLPA</sequence>
<dbReference type="EMBL" id="JAMKFB020000022">
    <property type="protein sequence ID" value="KAL0160589.1"/>
    <property type="molecule type" value="Genomic_DNA"/>
</dbReference>
<gene>
    <name evidence="2" type="ORF">M9458_044314</name>
</gene>
<evidence type="ECO:0008006" key="4">
    <source>
        <dbReference type="Google" id="ProtNLM"/>
    </source>
</evidence>
<evidence type="ECO:0000313" key="3">
    <source>
        <dbReference type="Proteomes" id="UP001529510"/>
    </source>
</evidence>
<dbReference type="AlphaFoldDB" id="A0ABD0NF06"/>
<proteinExistence type="predicted"/>
<name>A0ABD0NF06_CIRMR</name>
<dbReference type="Proteomes" id="UP001529510">
    <property type="component" value="Unassembled WGS sequence"/>
</dbReference>